<protein>
    <submittedName>
        <fullName evidence="13">Retrovirus-related Pol polyprotein from transposon 297 family</fullName>
    </submittedName>
</protein>
<evidence type="ECO:0000256" key="8">
    <source>
        <dbReference type="ARBA" id="ARBA00022932"/>
    </source>
</evidence>
<evidence type="ECO:0000256" key="2">
    <source>
        <dbReference type="ARBA" id="ARBA00022723"/>
    </source>
</evidence>
<keyword evidence="4" id="KW-0378">Hydrolase</keyword>
<evidence type="ECO:0000256" key="7">
    <source>
        <dbReference type="ARBA" id="ARBA00022918"/>
    </source>
</evidence>
<reference evidence="13" key="1">
    <citation type="journal article" date="2012" name="Nat. Biotechnol.">
        <title>Draft genome sequence of pigeonpea (Cajanus cajan), an orphan legume crop of resource-poor farmers.</title>
        <authorList>
            <person name="Varshney R.K."/>
            <person name="Chen W."/>
            <person name="Li Y."/>
            <person name="Bharti A.K."/>
            <person name="Saxena R.K."/>
            <person name="Schlueter J.A."/>
            <person name="Donoghue M.T."/>
            <person name="Azam S."/>
            <person name="Fan G."/>
            <person name="Whaley A.M."/>
            <person name="Farmer A.D."/>
            <person name="Sheridan J."/>
            <person name="Iwata A."/>
            <person name="Tuteja R."/>
            <person name="Penmetsa R.V."/>
            <person name="Wu W."/>
            <person name="Upadhyaya H.D."/>
            <person name="Yang S.P."/>
            <person name="Shah T."/>
            <person name="Saxena K.B."/>
            <person name="Michael T."/>
            <person name="McCombie W.R."/>
            <person name="Yang B."/>
            <person name="Zhang G."/>
            <person name="Yang H."/>
            <person name="Wang J."/>
            <person name="Spillane C."/>
            <person name="Cook D.R."/>
            <person name="May G.D."/>
            <person name="Xu X."/>
            <person name="Jackson S.A."/>
        </authorList>
    </citation>
    <scope>NUCLEOTIDE SEQUENCE [LARGE SCALE GENOMIC DNA]</scope>
</reference>
<feature type="domain" description="Reverse transcriptase" evidence="11">
    <location>
        <begin position="37"/>
        <end position="216"/>
    </location>
</feature>
<dbReference type="InterPro" id="IPR012337">
    <property type="entry name" value="RNaseH-like_sf"/>
</dbReference>
<dbReference type="GO" id="GO:0003964">
    <property type="term" value="F:RNA-directed DNA polymerase activity"/>
    <property type="evidence" value="ECO:0007669"/>
    <property type="project" value="UniProtKB-KW"/>
</dbReference>
<name>A0A151RU30_CAJCA</name>
<evidence type="ECO:0000256" key="5">
    <source>
        <dbReference type="ARBA" id="ARBA00022842"/>
    </source>
</evidence>
<dbReference type="GO" id="GO:0006310">
    <property type="term" value="P:DNA recombination"/>
    <property type="evidence" value="ECO:0007669"/>
    <property type="project" value="UniProtKB-KW"/>
</dbReference>
<evidence type="ECO:0000313" key="13">
    <source>
        <dbReference type="EMBL" id="KYP46054.1"/>
    </source>
</evidence>
<gene>
    <name evidence="13" type="ORF">KK1_032361</name>
</gene>
<dbReference type="GO" id="GO:0046872">
    <property type="term" value="F:metal ion binding"/>
    <property type="evidence" value="ECO:0007669"/>
    <property type="project" value="UniProtKB-KW"/>
</dbReference>
<dbReference type="InterPro" id="IPR036397">
    <property type="entry name" value="RNaseH_sf"/>
</dbReference>
<dbReference type="Pfam" id="PF24626">
    <property type="entry name" value="SH3_Tf2-1"/>
    <property type="match status" value="1"/>
</dbReference>
<evidence type="ECO:0000256" key="9">
    <source>
        <dbReference type="ARBA" id="ARBA00023125"/>
    </source>
</evidence>
<dbReference type="Gramene" id="C.cajan_30796.t">
    <property type="protein sequence ID" value="C.cajan_30796.t"/>
    <property type="gene ID" value="C.cajan_30796"/>
</dbReference>
<keyword evidence="9" id="KW-0238">DNA-binding</keyword>
<organism evidence="13 14">
    <name type="scientific">Cajanus cajan</name>
    <name type="common">Pigeon pea</name>
    <name type="synonym">Cajanus indicus</name>
    <dbReference type="NCBI Taxonomy" id="3821"/>
    <lineage>
        <taxon>Eukaryota</taxon>
        <taxon>Viridiplantae</taxon>
        <taxon>Streptophyta</taxon>
        <taxon>Embryophyta</taxon>
        <taxon>Tracheophyta</taxon>
        <taxon>Spermatophyta</taxon>
        <taxon>Magnoliopsida</taxon>
        <taxon>eudicotyledons</taxon>
        <taxon>Gunneridae</taxon>
        <taxon>Pentapetalae</taxon>
        <taxon>rosids</taxon>
        <taxon>fabids</taxon>
        <taxon>Fabales</taxon>
        <taxon>Fabaceae</taxon>
        <taxon>Papilionoideae</taxon>
        <taxon>50 kb inversion clade</taxon>
        <taxon>NPAAA clade</taxon>
        <taxon>indigoferoid/millettioid clade</taxon>
        <taxon>Phaseoleae</taxon>
        <taxon>Cajanus</taxon>
    </lineage>
</organism>
<dbReference type="GO" id="GO:0015074">
    <property type="term" value="P:DNA integration"/>
    <property type="evidence" value="ECO:0007669"/>
    <property type="project" value="UniProtKB-KW"/>
</dbReference>
<dbReference type="Gene3D" id="3.10.10.10">
    <property type="entry name" value="HIV Type 1 Reverse Transcriptase, subunit A, domain 1"/>
    <property type="match status" value="1"/>
</dbReference>
<evidence type="ECO:0000256" key="4">
    <source>
        <dbReference type="ARBA" id="ARBA00022801"/>
    </source>
</evidence>
<sequence>MEFSIDLVPGAGPVSVAPYRMAPTEMIKLKGQLEDLLEKQLVRPSVSPWGAPVLLVKKKDGGSRLCVDYRQLNKLTIKNKYPLPRIDDLMDQLRGASVFSKINLRLGYHQIRVKEGDIPKTAFRTRYGHYEYVVMSFGVTNAPAVFMDYMNRIFWPFLDKFVVVFIDDILIYSRTREETAEPLRVVLEILKAKQLYTKLSKCEFWLDEVKFLGHVILVEGIAIDPAKVESVLQWERPRTVTDIRSFVGFAGYYRRFIEGFSKIVAPLTQLTRKEHPFIWTDACERSFEELRKTFWWPGMKREIAEYVAACLTCQKAKVEHQKPSGLMQQMEISEWKWDNITMDFIVGLSRSARNSDAIWVIVDRLTNCAHFLPVNIKWSLEKMTQLDVKEIVRLQGVPSRIIFDRDPRFTSRFWQSLHQALGTKLKLSSAYHLQTDGQSERTIQSLEDFLRACVLDHLGNWEEDLPLVEFTYNNSFHASIGMEPFEALYGRRCRTPLCWYQDGEQKSYADKRQKPLEFAEGEHVFLKVIPTSGVGRALKARKLTPRFVGPYHIIQRVGPVAYRLALPLSLSDLHDVFHVSQLRKYVHDPSHVVELDDVKVKENLTFEKLPVAVVDHKMKEPRDKSIALVKVLWDAATGEATWEVEQQCKERYPFLFPSKSVFGDENSCCWGGCEILSFFFFFFFFPNPHSLSTLTFFFSLLLSPFF</sequence>
<keyword evidence="8" id="KW-0548">Nucleotidyltransferase</keyword>
<keyword evidence="1" id="KW-0645">Protease</keyword>
<feature type="domain" description="Integrase catalytic" evidence="12">
    <location>
        <begin position="319"/>
        <end position="492"/>
    </location>
</feature>
<dbReference type="AlphaFoldDB" id="A0A151RU30"/>
<accession>A0A151RU30</accession>
<evidence type="ECO:0000256" key="6">
    <source>
        <dbReference type="ARBA" id="ARBA00022908"/>
    </source>
</evidence>
<keyword evidence="2" id="KW-0479">Metal-binding</keyword>
<dbReference type="Proteomes" id="UP000075243">
    <property type="component" value="Unassembled WGS sequence"/>
</dbReference>
<dbReference type="PANTHER" id="PTHR37984:SF5">
    <property type="entry name" value="PROTEIN NYNRIN-LIKE"/>
    <property type="match status" value="1"/>
</dbReference>
<dbReference type="Pfam" id="PF00078">
    <property type="entry name" value="RVT_1"/>
    <property type="match status" value="1"/>
</dbReference>
<evidence type="ECO:0000313" key="14">
    <source>
        <dbReference type="Proteomes" id="UP000075243"/>
    </source>
</evidence>
<keyword evidence="7" id="KW-0695">RNA-directed DNA polymerase</keyword>
<dbReference type="InterPro" id="IPR050951">
    <property type="entry name" value="Retrovirus_Pol_polyprotein"/>
</dbReference>
<dbReference type="FunFam" id="3.30.70.270:FF:000063">
    <property type="entry name" value="Zinc knuckle domaincontaining protein"/>
    <property type="match status" value="1"/>
</dbReference>
<dbReference type="Gene3D" id="3.30.420.10">
    <property type="entry name" value="Ribonuclease H-like superfamily/Ribonuclease H"/>
    <property type="match status" value="1"/>
</dbReference>
<dbReference type="InterPro" id="IPR041588">
    <property type="entry name" value="Integrase_H2C2"/>
</dbReference>
<dbReference type="InterPro" id="IPR056924">
    <property type="entry name" value="SH3_Tf2-1"/>
</dbReference>
<dbReference type="InterPro" id="IPR000477">
    <property type="entry name" value="RT_dom"/>
</dbReference>
<dbReference type="GO" id="GO:0003887">
    <property type="term" value="F:DNA-directed DNA polymerase activity"/>
    <property type="evidence" value="ECO:0007669"/>
    <property type="project" value="UniProtKB-KW"/>
</dbReference>
<keyword evidence="10" id="KW-0233">DNA recombination</keyword>
<dbReference type="InterPro" id="IPR001584">
    <property type="entry name" value="Integrase_cat-core"/>
</dbReference>
<evidence type="ECO:0000256" key="10">
    <source>
        <dbReference type="ARBA" id="ARBA00023172"/>
    </source>
</evidence>
<dbReference type="GO" id="GO:0004190">
    <property type="term" value="F:aspartic-type endopeptidase activity"/>
    <property type="evidence" value="ECO:0007669"/>
    <property type="project" value="UniProtKB-KW"/>
</dbReference>
<dbReference type="EMBL" id="KQ483570">
    <property type="protein sequence ID" value="KYP46054.1"/>
    <property type="molecule type" value="Genomic_DNA"/>
</dbReference>
<evidence type="ECO:0000256" key="1">
    <source>
        <dbReference type="ARBA" id="ARBA00022670"/>
    </source>
</evidence>
<keyword evidence="8" id="KW-0808">Transferase</keyword>
<proteinExistence type="predicted"/>
<dbReference type="GO" id="GO:0003677">
    <property type="term" value="F:DNA binding"/>
    <property type="evidence" value="ECO:0007669"/>
    <property type="project" value="UniProtKB-KW"/>
</dbReference>
<evidence type="ECO:0000259" key="11">
    <source>
        <dbReference type="PROSITE" id="PS50878"/>
    </source>
</evidence>
<dbReference type="PROSITE" id="PS50994">
    <property type="entry name" value="INTEGRASE"/>
    <property type="match status" value="1"/>
</dbReference>
<evidence type="ECO:0000256" key="3">
    <source>
        <dbReference type="ARBA" id="ARBA00022750"/>
    </source>
</evidence>
<dbReference type="PROSITE" id="PS50878">
    <property type="entry name" value="RT_POL"/>
    <property type="match status" value="1"/>
</dbReference>
<dbReference type="OMA" id="MAPTEMI"/>
<keyword evidence="3" id="KW-0064">Aspartyl protease</keyword>
<dbReference type="CDD" id="cd01647">
    <property type="entry name" value="RT_LTR"/>
    <property type="match status" value="1"/>
</dbReference>
<dbReference type="InterPro" id="IPR043502">
    <property type="entry name" value="DNA/RNA_pol_sf"/>
</dbReference>
<dbReference type="PANTHER" id="PTHR37984">
    <property type="entry name" value="PROTEIN CBG26694"/>
    <property type="match status" value="1"/>
</dbReference>
<evidence type="ECO:0000259" key="12">
    <source>
        <dbReference type="PROSITE" id="PS50994"/>
    </source>
</evidence>
<keyword evidence="14" id="KW-1185">Reference proteome</keyword>
<keyword evidence="6" id="KW-0229">DNA integration</keyword>
<dbReference type="SUPFAM" id="SSF56672">
    <property type="entry name" value="DNA/RNA polymerases"/>
    <property type="match status" value="1"/>
</dbReference>
<keyword evidence="8" id="KW-0239">DNA-directed DNA polymerase</keyword>
<keyword evidence="5" id="KW-0460">Magnesium</keyword>
<dbReference type="SUPFAM" id="SSF53098">
    <property type="entry name" value="Ribonuclease H-like"/>
    <property type="match status" value="1"/>
</dbReference>
<dbReference type="Pfam" id="PF17921">
    <property type="entry name" value="Integrase_H2C2"/>
    <property type="match status" value="1"/>
</dbReference>
<dbReference type="InterPro" id="IPR043128">
    <property type="entry name" value="Rev_trsase/Diguanyl_cyclase"/>
</dbReference>
<dbReference type="Gene3D" id="3.30.70.270">
    <property type="match status" value="2"/>
</dbReference>
<dbReference type="GO" id="GO:0006508">
    <property type="term" value="P:proteolysis"/>
    <property type="evidence" value="ECO:0007669"/>
    <property type="project" value="UniProtKB-KW"/>
</dbReference>